<evidence type="ECO:0000256" key="3">
    <source>
        <dbReference type="ARBA" id="ARBA00011738"/>
    </source>
</evidence>
<dbReference type="InterPro" id="IPR006948">
    <property type="entry name" value="Alliinase_C"/>
</dbReference>
<evidence type="ECO:0000259" key="6">
    <source>
        <dbReference type="Pfam" id="PF04863"/>
    </source>
</evidence>
<comment type="similarity">
    <text evidence="2">Belongs to the alliinase family.</text>
</comment>
<comment type="subunit">
    <text evidence="3">Homodimer.</text>
</comment>
<dbReference type="AlphaFoldDB" id="A0A8K0H4L0"/>
<proteinExistence type="inferred from homology"/>
<comment type="cofactor">
    <cofactor evidence="1">
        <name>pyridoxal 5'-phosphate</name>
        <dbReference type="ChEBI" id="CHEBI:597326"/>
    </cofactor>
</comment>
<dbReference type="InterPro" id="IPR015424">
    <property type="entry name" value="PyrdxlP-dep_Trfase"/>
</dbReference>
<name>A0A8K0H4L0_9ROSA</name>
<dbReference type="Gene3D" id="2.10.25.30">
    <property type="entry name" value="EGF-like, alliinase"/>
    <property type="match status" value="1"/>
</dbReference>
<dbReference type="Gene3D" id="3.40.640.10">
    <property type="entry name" value="Type I PLP-dependent aspartate aminotransferase-like (Major domain)"/>
    <property type="match status" value="1"/>
</dbReference>
<dbReference type="InterPro" id="IPR015422">
    <property type="entry name" value="PyrdxlP-dep_Trfase_small"/>
</dbReference>
<dbReference type="Gene3D" id="3.90.1150.10">
    <property type="entry name" value="Aspartate Aminotransferase, domain 1"/>
    <property type="match status" value="1"/>
</dbReference>
<dbReference type="CDD" id="cd00609">
    <property type="entry name" value="AAT_like"/>
    <property type="match status" value="1"/>
</dbReference>
<organism evidence="8 9">
    <name type="scientific">Rhamnella rubrinervis</name>
    <dbReference type="NCBI Taxonomy" id="2594499"/>
    <lineage>
        <taxon>Eukaryota</taxon>
        <taxon>Viridiplantae</taxon>
        <taxon>Streptophyta</taxon>
        <taxon>Embryophyta</taxon>
        <taxon>Tracheophyta</taxon>
        <taxon>Spermatophyta</taxon>
        <taxon>Magnoliopsida</taxon>
        <taxon>eudicotyledons</taxon>
        <taxon>Gunneridae</taxon>
        <taxon>Pentapetalae</taxon>
        <taxon>rosids</taxon>
        <taxon>fabids</taxon>
        <taxon>Rosales</taxon>
        <taxon>Rhamnaceae</taxon>
        <taxon>rhamnoid group</taxon>
        <taxon>Rhamneae</taxon>
        <taxon>Rhamnella</taxon>
    </lineage>
</organism>
<evidence type="ECO:0000313" key="9">
    <source>
        <dbReference type="Proteomes" id="UP000796880"/>
    </source>
</evidence>
<evidence type="ECO:0000256" key="1">
    <source>
        <dbReference type="ARBA" id="ARBA00001933"/>
    </source>
</evidence>
<feature type="domain" description="Alliinase C-terminal" evidence="7">
    <location>
        <begin position="99"/>
        <end position="455"/>
    </location>
</feature>
<reference evidence="8" key="1">
    <citation type="submission" date="2020-03" db="EMBL/GenBank/DDBJ databases">
        <title>A high-quality chromosome-level genome assembly of a woody plant with both climbing and erect habits, Rhamnella rubrinervis.</title>
        <authorList>
            <person name="Lu Z."/>
            <person name="Yang Y."/>
            <person name="Zhu X."/>
            <person name="Sun Y."/>
        </authorList>
    </citation>
    <scope>NUCLEOTIDE SEQUENCE</scope>
    <source>
        <strain evidence="8">BYM</strain>
        <tissue evidence="8">Leaf</tissue>
    </source>
</reference>
<evidence type="ECO:0000313" key="8">
    <source>
        <dbReference type="EMBL" id="KAF3445469.1"/>
    </source>
</evidence>
<evidence type="ECO:0000256" key="2">
    <source>
        <dbReference type="ARBA" id="ARBA00006312"/>
    </source>
</evidence>
<keyword evidence="9" id="KW-1185">Reference proteome</keyword>
<protein>
    <submittedName>
        <fullName evidence="8">Uncharacterized protein</fullName>
    </submittedName>
</protein>
<keyword evidence="4" id="KW-0032">Aminotransferase</keyword>
<dbReference type="GO" id="GO:0008483">
    <property type="term" value="F:transaminase activity"/>
    <property type="evidence" value="ECO:0007669"/>
    <property type="project" value="UniProtKB-KW"/>
</dbReference>
<dbReference type="InterPro" id="IPR006947">
    <property type="entry name" value="EGF_alliinase"/>
</dbReference>
<comment type="caution">
    <text evidence="8">The sequence shown here is derived from an EMBL/GenBank/DDBJ whole genome shotgun (WGS) entry which is preliminary data.</text>
</comment>
<dbReference type="Pfam" id="PF04863">
    <property type="entry name" value="EGF_alliinase"/>
    <property type="match status" value="1"/>
</dbReference>
<sequence length="464" mass="52498">MEKAHVFSKYPLMVLVISIFLNLFFCMRVCSGREDHDQWDLSWSRKAAEEAESVAAISCSGHGRAYLDGILLDGKKPVCECNNCYAGHDCSEFIPNCAADATSGDPLFLEPFWMQNAASSAILVAGWHRMSYVFSDKTYISQELENHIRKLHQVVGNANTSGRFIIFGAGSTQLLNAAVHALSSNDNDSSPSLVFAKIPFYQAYESQTVFFETKDFKFEGDVSVWKNNSNATINLIEFVTSPNNPDGQLNKAVLQGRNAKAIYDRVYFWPHFTAIPAPADEDIMIFSISKFTGHAGTRFGWAVIKDEALFKRMNTYVSLNTIGVSRDAQLRALKLINVVLQGRRGREIFEFGHRIMRNRWEKLNHTFSVSTRFSLQKIGSQYCNFFHRVRGPSPAYAWLKCEREEDKDCYGVLKAANIIGRKGSLFGAESRYVRLSLVRTQDDFDLLLQRLNKLVLEEDSIKSM</sequence>
<dbReference type="OrthoDB" id="2020362at2759"/>
<evidence type="ECO:0000259" key="7">
    <source>
        <dbReference type="Pfam" id="PF04864"/>
    </source>
</evidence>
<dbReference type="InterPro" id="IPR015421">
    <property type="entry name" value="PyrdxlP-dep_Trfase_major"/>
</dbReference>
<keyword evidence="4" id="KW-0808">Transferase</keyword>
<dbReference type="GO" id="GO:0016846">
    <property type="term" value="F:carbon-sulfur lyase activity"/>
    <property type="evidence" value="ECO:0007669"/>
    <property type="project" value="InterPro"/>
</dbReference>
<dbReference type="PANTHER" id="PTHR43795">
    <property type="entry name" value="BIFUNCTIONAL ASPARTATE AMINOTRANSFERASE AND GLUTAMATE/ASPARTATE-PREPHENATE AMINOTRANSFERASE-RELATED"/>
    <property type="match status" value="1"/>
</dbReference>
<evidence type="ECO:0000256" key="5">
    <source>
        <dbReference type="ARBA" id="ARBA00022898"/>
    </source>
</evidence>
<dbReference type="InterPro" id="IPR037029">
    <property type="entry name" value="Alliinase_N_sf"/>
</dbReference>
<keyword evidence="5" id="KW-0663">Pyridoxal phosphate</keyword>
<evidence type="ECO:0000256" key="4">
    <source>
        <dbReference type="ARBA" id="ARBA00022576"/>
    </source>
</evidence>
<dbReference type="GO" id="GO:0006520">
    <property type="term" value="P:amino acid metabolic process"/>
    <property type="evidence" value="ECO:0007669"/>
    <property type="project" value="TreeGrafter"/>
</dbReference>
<dbReference type="EMBL" id="VOIH02000005">
    <property type="protein sequence ID" value="KAF3445469.1"/>
    <property type="molecule type" value="Genomic_DNA"/>
</dbReference>
<dbReference type="Proteomes" id="UP000796880">
    <property type="component" value="Unassembled WGS sequence"/>
</dbReference>
<dbReference type="PANTHER" id="PTHR43795:SF20">
    <property type="entry name" value="TRYPTOPHAN AMINOTRANSFERASE-RELATED PROTEIN 3"/>
    <property type="match status" value="1"/>
</dbReference>
<feature type="domain" description="Alliinase EGF-like" evidence="6">
    <location>
        <begin position="42"/>
        <end position="97"/>
    </location>
</feature>
<dbReference type="Pfam" id="PF04864">
    <property type="entry name" value="Alliinase_C"/>
    <property type="match status" value="1"/>
</dbReference>
<dbReference type="InterPro" id="IPR050478">
    <property type="entry name" value="Ethylene_sulfur-biosynth"/>
</dbReference>
<gene>
    <name evidence="8" type="ORF">FNV43_RR10645</name>
</gene>
<dbReference type="SUPFAM" id="SSF53383">
    <property type="entry name" value="PLP-dependent transferases"/>
    <property type="match status" value="1"/>
</dbReference>
<accession>A0A8K0H4L0</accession>